<evidence type="ECO:0000256" key="1">
    <source>
        <dbReference type="SAM" id="SignalP"/>
    </source>
</evidence>
<dbReference type="EMBL" id="JBBPCN010000001">
    <property type="protein sequence ID" value="MEK8073446.1"/>
    <property type="molecule type" value="Genomic_DNA"/>
</dbReference>
<sequence length="604" mass="64661">MHTQSWICSTMVVGLVMTSSAVAYAQPAPPRASTVTEVVTEPVVGDPALGADIEETHVRIRYASPYLAGVPVPPECEWLSYLRYRHKGGPQNSADADAVISVQPGTYSGATNLAPQAPQVVRKAAAQGKFVEYIALDRRANCAEDNSGWDAAAREGDYHRAAEYYFQGREVDGKRYAPPTPQSLSYLGEFGLALAMDDWRAVIEQVLPDPVDRGTSFCGGHSLGAFLVGPMLAWDFDTDPATIDDAGFSLCGGGGIALDGLAITDPVGFAGTGLVDELLSDALGGVRNVAGAVTDLLPVAETPILSAGNIMNTYSLAAMAAHQNPDAESDLPQAAPRDLTTEAWMRTFYGADYLDLIVPQKLPDQQRLTNQAALGMYFDQNSSEYVLQAGTGFYDCAVTGKTYPVPNGLTSIPIIGQLLVIPHRVGYGQNYTPSDPNTLCGWRNYDQVWPSQVELPGSPNGTPTDADHEVTDIDQLARAMTPGLAPVDFFERFTPLRLITDTAFALGGIRNDELAGLQNREGGILEHLLHGKRWQSTPTTVPVLTLLSGDSPVQNLKYGALVPANAIYLPGYRHYDVVTAAEKQNSGLPEPASAAVAAFMTRSR</sequence>
<keyword evidence="1" id="KW-0732">Signal</keyword>
<comment type="caution">
    <text evidence="2">The sequence shown here is derived from an EMBL/GenBank/DDBJ whole genome shotgun (WGS) entry which is preliminary data.</text>
</comment>
<dbReference type="Proteomes" id="UP001456513">
    <property type="component" value="Unassembled WGS sequence"/>
</dbReference>
<protein>
    <submittedName>
        <fullName evidence="2">Uncharacterized protein</fullName>
    </submittedName>
</protein>
<organism evidence="2 3">
    <name type="scientific">Rhodococcus navarretei</name>
    <dbReference type="NCBI Taxonomy" id="3128981"/>
    <lineage>
        <taxon>Bacteria</taxon>
        <taxon>Bacillati</taxon>
        <taxon>Actinomycetota</taxon>
        <taxon>Actinomycetes</taxon>
        <taxon>Mycobacteriales</taxon>
        <taxon>Nocardiaceae</taxon>
        <taxon>Rhodococcus</taxon>
    </lineage>
</organism>
<dbReference type="RefSeq" id="WP_341442405.1">
    <property type="nucleotide sequence ID" value="NZ_JBBPCN010000001.1"/>
</dbReference>
<reference evidence="2 3" key="1">
    <citation type="submission" date="2024-03" db="EMBL/GenBank/DDBJ databases">
        <title>Rhodococcus navarretei sp. nov. and Pseudarthrobacter quantumdoti sp. nov., two new species with the ability to biosynthesize Quantum Dots isolated from soil samples at Union Glacier, Antarctica.</title>
        <authorList>
            <person name="Vargas M."/>
        </authorList>
    </citation>
    <scope>NUCLEOTIDE SEQUENCE [LARGE SCALE GENOMIC DNA]</scope>
    <source>
        <strain evidence="2 3">EXRC-4A-4</strain>
    </source>
</reference>
<evidence type="ECO:0000313" key="3">
    <source>
        <dbReference type="Proteomes" id="UP001456513"/>
    </source>
</evidence>
<feature type="chain" id="PRO_5047181854" evidence="1">
    <location>
        <begin position="26"/>
        <end position="604"/>
    </location>
</feature>
<keyword evidence="3" id="KW-1185">Reference proteome</keyword>
<gene>
    <name evidence="2" type="ORF">AABD04_21600</name>
</gene>
<name>A0ABU9D1G9_9NOCA</name>
<accession>A0ABU9D1G9</accession>
<feature type="signal peptide" evidence="1">
    <location>
        <begin position="1"/>
        <end position="25"/>
    </location>
</feature>
<evidence type="ECO:0000313" key="2">
    <source>
        <dbReference type="EMBL" id="MEK8073446.1"/>
    </source>
</evidence>
<proteinExistence type="predicted"/>